<protein>
    <submittedName>
        <fullName evidence="1">Uncharacterized protein</fullName>
    </submittedName>
</protein>
<proteinExistence type="predicted"/>
<accession>A0A383DJ55</accession>
<dbReference type="EMBL" id="UINC01217648">
    <property type="protein sequence ID" value="SVE44333.1"/>
    <property type="molecule type" value="Genomic_DNA"/>
</dbReference>
<dbReference type="AlphaFoldDB" id="A0A383DJ55"/>
<evidence type="ECO:0000313" key="1">
    <source>
        <dbReference type="EMBL" id="SVE44333.1"/>
    </source>
</evidence>
<name>A0A383DJ55_9ZZZZ</name>
<feature type="non-terminal residue" evidence="1">
    <location>
        <position position="74"/>
    </location>
</feature>
<reference evidence="1" key="1">
    <citation type="submission" date="2018-05" db="EMBL/GenBank/DDBJ databases">
        <authorList>
            <person name="Lanie J.A."/>
            <person name="Ng W.-L."/>
            <person name="Kazmierczak K.M."/>
            <person name="Andrzejewski T.M."/>
            <person name="Davidsen T.M."/>
            <person name="Wayne K.J."/>
            <person name="Tettelin H."/>
            <person name="Glass J.I."/>
            <person name="Rusch D."/>
            <person name="Podicherti R."/>
            <person name="Tsui H.-C.T."/>
            <person name="Winkler M.E."/>
        </authorList>
    </citation>
    <scope>NUCLEOTIDE SEQUENCE</scope>
</reference>
<organism evidence="1">
    <name type="scientific">marine metagenome</name>
    <dbReference type="NCBI Taxonomy" id="408172"/>
    <lineage>
        <taxon>unclassified sequences</taxon>
        <taxon>metagenomes</taxon>
        <taxon>ecological metagenomes</taxon>
    </lineage>
</organism>
<gene>
    <name evidence="1" type="ORF">METZ01_LOCUS497187</name>
</gene>
<sequence length="74" mass="8705">MGDIPLGMRGLGMNHPYFQRDPPRVRRCLICLRGKYGVGLHWICGICFEHEYMKLKLCMPDLSDYEAKTMTERR</sequence>